<keyword evidence="2" id="KW-1185">Reference proteome</keyword>
<accession>A0ABW1PEF1</accession>
<protein>
    <submittedName>
        <fullName evidence="1">Uncharacterized protein</fullName>
    </submittedName>
</protein>
<organism evidence="1 2">
    <name type="scientific">Saccharothrix lopnurensis</name>
    <dbReference type="NCBI Taxonomy" id="1670621"/>
    <lineage>
        <taxon>Bacteria</taxon>
        <taxon>Bacillati</taxon>
        <taxon>Actinomycetota</taxon>
        <taxon>Actinomycetes</taxon>
        <taxon>Pseudonocardiales</taxon>
        <taxon>Pseudonocardiaceae</taxon>
        <taxon>Saccharothrix</taxon>
    </lineage>
</organism>
<dbReference type="Proteomes" id="UP001596220">
    <property type="component" value="Unassembled WGS sequence"/>
</dbReference>
<dbReference type="RefSeq" id="WP_380640899.1">
    <property type="nucleotide sequence ID" value="NZ_JBHSQO010000045.1"/>
</dbReference>
<reference evidence="2" key="1">
    <citation type="journal article" date="2019" name="Int. J. Syst. Evol. Microbiol.">
        <title>The Global Catalogue of Microorganisms (GCM) 10K type strain sequencing project: providing services to taxonomists for standard genome sequencing and annotation.</title>
        <authorList>
            <consortium name="The Broad Institute Genomics Platform"/>
            <consortium name="The Broad Institute Genome Sequencing Center for Infectious Disease"/>
            <person name="Wu L."/>
            <person name="Ma J."/>
        </authorList>
    </citation>
    <scope>NUCLEOTIDE SEQUENCE [LARGE SCALE GENOMIC DNA]</scope>
    <source>
        <strain evidence="2">CGMCC 4.7246</strain>
    </source>
</reference>
<name>A0ABW1PEF1_9PSEU</name>
<evidence type="ECO:0000313" key="2">
    <source>
        <dbReference type="Proteomes" id="UP001596220"/>
    </source>
</evidence>
<gene>
    <name evidence="1" type="ORF">ACFP3R_30080</name>
</gene>
<proteinExistence type="predicted"/>
<dbReference type="EMBL" id="JBHSQO010000045">
    <property type="protein sequence ID" value="MFC6093541.1"/>
    <property type="molecule type" value="Genomic_DNA"/>
</dbReference>
<comment type="caution">
    <text evidence="1">The sequence shown here is derived from an EMBL/GenBank/DDBJ whole genome shotgun (WGS) entry which is preliminary data.</text>
</comment>
<sequence length="63" mass="6534">MGAAVVPRPGRDSVPDGVRVLATRPALNRVICAVTGSEDDERGVVRACVDALTAASERFGNLV</sequence>
<evidence type="ECO:0000313" key="1">
    <source>
        <dbReference type="EMBL" id="MFC6093541.1"/>
    </source>
</evidence>